<dbReference type="PANTHER" id="PTHR30055:SF235">
    <property type="entry name" value="TRANSCRIPTIONAL REGULATORY PROTEIN"/>
    <property type="match status" value="1"/>
</dbReference>
<organism evidence="5 6">
    <name type="scientific">Pseudarthrobacter siccitolerans</name>
    <dbReference type="NCBI Taxonomy" id="861266"/>
    <lineage>
        <taxon>Bacteria</taxon>
        <taxon>Bacillati</taxon>
        <taxon>Actinomycetota</taxon>
        <taxon>Actinomycetes</taxon>
        <taxon>Micrococcales</taxon>
        <taxon>Micrococcaceae</taxon>
        <taxon>Pseudarthrobacter</taxon>
    </lineage>
</organism>
<evidence type="ECO:0000256" key="1">
    <source>
        <dbReference type="ARBA" id="ARBA00023125"/>
    </source>
</evidence>
<protein>
    <submittedName>
        <fullName evidence="5">TetR-family regulator</fullName>
    </submittedName>
</protein>
<dbReference type="SUPFAM" id="SSF48498">
    <property type="entry name" value="Tetracyclin repressor-like, C-terminal domain"/>
    <property type="match status" value="1"/>
</dbReference>
<dbReference type="Pfam" id="PF17920">
    <property type="entry name" value="TetR_C_16"/>
    <property type="match status" value="1"/>
</dbReference>
<proteinExistence type="predicted"/>
<feature type="region of interest" description="Disordered" evidence="3">
    <location>
        <begin position="1"/>
        <end position="40"/>
    </location>
</feature>
<dbReference type="InterPro" id="IPR041678">
    <property type="entry name" value="TetR_C_16"/>
</dbReference>
<dbReference type="InterPro" id="IPR009057">
    <property type="entry name" value="Homeodomain-like_sf"/>
</dbReference>
<dbReference type="EMBL" id="CAQI01000046">
    <property type="protein sequence ID" value="CCQ46811.1"/>
    <property type="molecule type" value="Genomic_DNA"/>
</dbReference>
<evidence type="ECO:0000313" key="5">
    <source>
        <dbReference type="EMBL" id="CCQ46811.1"/>
    </source>
</evidence>
<reference evidence="6" key="1">
    <citation type="journal article" date="2014" name="Genome Announc.">
        <title>Genome Sequence of Arthrobacter siccitolerans 4J27, a Xeroprotectant-Producing Desiccation-Tolerant Microorganism.</title>
        <authorList>
            <person name="Manzanera M."/>
            <person name="Santa-Cruz-Calvo L."/>
            <person name="Vilchez J.I."/>
            <person name="Garcia-Fontana C."/>
            <person name="Silva-Castro G.A."/>
            <person name="Calvo C."/>
            <person name="Gonzalez-Lopez J."/>
        </authorList>
    </citation>
    <scope>NUCLEOTIDE SEQUENCE [LARGE SCALE GENOMIC DNA]</scope>
    <source>
        <strain evidence="6">4J27</strain>
    </source>
</reference>
<gene>
    <name evidence="5" type="ORF">ARTSIC4J27_2785</name>
</gene>
<dbReference type="InterPro" id="IPR036271">
    <property type="entry name" value="Tet_transcr_reg_TetR-rel_C_sf"/>
</dbReference>
<evidence type="ECO:0000256" key="3">
    <source>
        <dbReference type="SAM" id="MobiDB-lite"/>
    </source>
</evidence>
<dbReference type="InterPro" id="IPR050109">
    <property type="entry name" value="HTH-type_TetR-like_transc_reg"/>
</dbReference>
<dbReference type="SUPFAM" id="SSF46689">
    <property type="entry name" value="Homeodomain-like"/>
    <property type="match status" value="1"/>
</dbReference>
<keyword evidence="6" id="KW-1185">Reference proteome</keyword>
<evidence type="ECO:0000256" key="2">
    <source>
        <dbReference type="PROSITE-ProRule" id="PRU00335"/>
    </source>
</evidence>
<feature type="DNA-binding region" description="H-T-H motif" evidence="2">
    <location>
        <begin position="61"/>
        <end position="80"/>
    </location>
</feature>
<dbReference type="AlphaFoldDB" id="A0A024H4Z4"/>
<dbReference type="Pfam" id="PF00440">
    <property type="entry name" value="TetR_N"/>
    <property type="match status" value="1"/>
</dbReference>
<evidence type="ECO:0000259" key="4">
    <source>
        <dbReference type="PROSITE" id="PS50977"/>
    </source>
</evidence>
<feature type="domain" description="HTH tetR-type" evidence="4">
    <location>
        <begin position="38"/>
        <end position="98"/>
    </location>
</feature>
<dbReference type="PANTHER" id="PTHR30055">
    <property type="entry name" value="HTH-TYPE TRANSCRIPTIONAL REGULATOR RUTR"/>
    <property type="match status" value="1"/>
</dbReference>
<evidence type="ECO:0000313" key="6">
    <source>
        <dbReference type="Proteomes" id="UP000035722"/>
    </source>
</evidence>
<dbReference type="InterPro" id="IPR001647">
    <property type="entry name" value="HTH_TetR"/>
</dbReference>
<dbReference type="RefSeq" id="WP_083435457.1">
    <property type="nucleotide sequence ID" value="NZ_CAQI01000046.1"/>
</dbReference>
<dbReference type="GO" id="GO:0003700">
    <property type="term" value="F:DNA-binding transcription factor activity"/>
    <property type="evidence" value="ECO:0007669"/>
    <property type="project" value="TreeGrafter"/>
</dbReference>
<name>A0A024H4Z4_9MICC</name>
<dbReference type="STRING" id="861266.ARTSIC4J27_2785"/>
<sequence>MTVPEGNARPEGNALPRVRPLPKGDPLPARRGRRGGTTASRDRILEAARRLFAEHGFEGTSLRQVARAAGVDPAMVHHFFNGKDELFALSVELPADPEEVLAGVSSARPEQRAELIVRAVLRLWEGPAQPGLVAFLRGTLGSKARTALLREVVTRTVVSRIMAGVPGPPQDVALRGDLVATQMVGLMMVRYVVRLEPLASAAPEDVVRLVAPNVQRYLTGELGLGTAT</sequence>
<dbReference type="OrthoDB" id="3210235at2"/>
<dbReference type="Proteomes" id="UP000035722">
    <property type="component" value="Unassembled WGS sequence"/>
</dbReference>
<comment type="caution">
    <text evidence="5">The sequence shown here is derived from an EMBL/GenBank/DDBJ whole genome shotgun (WGS) entry which is preliminary data.</text>
</comment>
<accession>A0A024H4Z4</accession>
<dbReference type="Gene3D" id="1.10.10.60">
    <property type="entry name" value="Homeodomain-like"/>
    <property type="match status" value="1"/>
</dbReference>
<dbReference type="PROSITE" id="PS50977">
    <property type="entry name" value="HTH_TETR_2"/>
    <property type="match status" value="1"/>
</dbReference>
<keyword evidence="1 2" id="KW-0238">DNA-binding</keyword>
<dbReference type="GO" id="GO:0000976">
    <property type="term" value="F:transcription cis-regulatory region binding"/>
    <property type="evidence" value="ECO:0007669"/>
    <property type="project" value="TreeGrafter"/>
</dbReference>
<dbReference type="PRINTS" id="PR00455">
    <property type="entry name" value="HTHTETR"/>
</dbReference>
<dbReference type="Gene3D" id="1.10.357.10">
    <property type="entry name" value="Tetracycline Repressor, domain 2"/>
    <property type="match status" value="1"/>
</dbReference>